<dbReference type="NCBIfam" id="TIGR00023">
    <property type="entry name" value="glycerol-3-phosphate 1-O-acyltransferase PlsY"/>
    <property type="match status" value="1"/>
</dbReference>
<dbReference type="UniPathway" id="UPA00085"/>
<protein>
    <recommendedName>
        <fullName evidence="10">Glycerol-3-phosphate acyltransferase</fullName>
    </recommendedName>
    <alternativeName>
        <fullName evidence="10">Acyl-PO4 G3P acyltransferase</fullName>
    </alternativeName>
    <alternativeName>
        <fullName evidence="10">Acyl-phosphate--glycerol-3-phosphate acyltransferase</fullName>
    </alternativeName>
    <alternativeName>
        <fullName evidence="10">G3P acyltransferase</fullName>
        <shortName evidence="10">GPAT</shortName>
        <ecNumber evidence="10">2.3.1.275</ecNumber>
    </alternativeName>
    <alternativeName>
        <fullName evidence="10">Lysophosphatidic acid synthase</fullName>
        <shortName evidence="10">LPA synthase</shortName>
    </alternativeName>
</protein>
<keyword evidence="1 10" id="KW-1003">Cell membrane</keyword>
<proteinExistence type="inferred from homology"/>
<evidence type="ECO:0000256" key="4">
    <source>
        <dbReference type="ARBA" id="ARBA00022692"/>
    </source>
</evidence>
<feature type="transmembrane region" description="Helical" evidence="10">
    <location>
        <begin position="172"/>
        <end position="190"/>
    </location>
</feature>
<dbReference type="HAMAP" id="MF_01043">
    <property type="entry name" value="PlsY"/>
    <property type="match status" value="1"/>
</dbReference>
<comment type="pathway">
    <text evidence="10">Lipid metabolism; phospholipid metabolism.</text>
</comment>
<evidence type="ECO:0000256" key="7">
    <source>
        <dbReference type="ARBA" id="ARBA00023136"/>
    </source>
</evidence>
<keyword evidence="3 10" id="KW-0808">Transferase</keyword>
<comment type="catalytic activity">
    <reaction evidence="10">
        <text>an acyl phosphate + sn-glycerol 3-phosphate = a 1-acyl-sn-glycero-3-phosphate + phosphate</text>
        <dbReference type="Rhea" id="RHEA:34075"/>
        <dbReference type="ChEBI" id="CHEBI:43474"/>
        <dbReference type="ChEBI" id="CHEBI:57597"/>
        <dbReference type="ChEBI" id="CHEBI:57970"/>
        <dbReference type="ChEBI" id="CHEBI:59918"/>
        <dbReference type="EC" id="2.3.1.275"/>
    </reaction>
</comment>
<dbReference type="EMBL" id="AKGD01000002">
    <property type="protein sequence ID" value="EIT68894.1"/>
    <property type="molecule type" value="Genomic_DNA"/>
</dbReference>
<evidence type="ECO:0000256" key="6">
    <source>
        <dbReference type="ARBA" id="ARBA00023098"/>
    </source>
</evidence>
<comment type="function">
    <text evidence="10">Catalyzes the transfer of an acyl group from acyl-phosphate (acyl-PO(4)) to glycerol-3-phosphate (G3P) to form lysophosphatidic acid (LPA). This enzyme utilizes acyl-phosphate as fatty acyl donor, but not acyl-CoA or acyl-ACP.</text>
</comment>
<dbReference type="PATRIC" id="fig|1172194.4.peg.2393"/>
<dbReference type="Proteomes" id="UP000003704">
    <property type="component" value="Unassembled WGS sequence"/>
</dbReference>
<comment type="subcellular location">
    <subcellularLocation>
        <location evidence="10">Cell membrane</location>
        <topology evidence="10">Multi-pass membrane protein</topology>
    </subcellularLocation>
</comment>
<evidence type="ECO:0000313" key="12">
    <source>
        <dbReference type="Proteomes" id="UP000003704"/>
    </source>
</evidence>
<keyword evidence="4 10" id="KW-0812">Transmembrane</keyword>
<gene>
    <name evidence="10" type="primary">plsY</name>
    <name evidence="11" type="ORF">WQQ_24760</name>
</gene>
<keyword evidence="12" id="KW-1185">Reference proteome</keyword>
<dbReference type="PANTHER" id="PTHR30309:SF0">
    <property type="entry name" value="GLYCEROL-3-PHOSPHATE ACYLTRANSFERASE-RELATED"/>
    <property type="match status" value="1"/>
</dbReference>
<dbReference type="GO" id="GO:0005886">
    <property type="term" value="C:plasma membrane"/>
    <property type="evidence" value="ECO:0007669"/>
    <property type="project" value="UniProtKB-SubCell"/>
</dbReference>
<reference evidence="11 12" key="1">
    <citation type="journal article" date="2012" name="J. Bacteriol.">
        <title>Genome Sequence of n-Alkane-Degrading Hydrocarboniphaga effusa Strain AP103T (ATCC BAA-332T).</title>
        <authorList>
            <person name="Chang H.K."/>
            <person name="Zylstra G.J."/>
            <person name="Chae J.C."/>
        </authorList>
    </citation>
    <scope>NUCLEOTIDE SEQUENCE [LARGE SCALE GENOMIC DNA]</scope>
    <source>
        <strain evidence="11 12">AP103</strain>
    </source>
</reference>
<evidence type="ECO:0000256" key="10">
    <source>
        <dbReference type="HAMAP-Rule" id="MF_01043"/>
    </source>
</evidence>
<evidence type="ECO:0000256" key="8">
    <source>
        <dbReference type="ARBA" id="ARBA00023209"/>
    </source>
</evidence>
<dbReference type="GO" id="GO:0008654">
    <property type="term" value="P:phospholipid biosynthetic process"/>
    <property type="evidence" value="ECO:0007669"/>
    <property type="project" value="UniProtKB-UniRule"/>
</dbReference>
<keyword evidence="5 10" id="KW-1133">Transmembrane helix</keyword>
<sequence>MTEALAKTVLAYLLGNLMGGQIVGRLRGGVDLRQFGSGNVGATNALRTQGKGFAVAVLLIDVLKGVIAALLVPALPWPAALGGGDALPRETLGYLCGVGVALGHCYPVTLGLRGGKGVATLAGVFGALMPLALPGMLLVFVLVILFSGYVSAATLGAAVFALLWALVIDGHGPLSAPALFTVAMAALVTFKHRENIRRLLRGDEHRFEKARLIGRWLERKKEHG</sequence>
<dbReference type="GO" id="GO:0043772">
    <property type="term" value="F:acyl-phosphate glycerol-3-phosphate acyltransferase activity"/>
    <property type="evidence" value="ECO:0007669"/>
    <property type="project" value="UniProtKB-UniRule"/>
</dbReference>
<feature type="transmembrane region" description="Helical" evidence="10">
    <location>
        <begin position="53"/>
        <end position="72"/>
    </location>
</feature>
<accession>I7ZAK4</accession>
<feature type="transmembrane region" description="Helical" evidence="10">
    <location>
        <begin position="133"/>
        <end position="166"/>
    </location>
</feature>
<evidence type="ECO:0000256" key="5">
    <source>
        <dbReference type="ARBA" id="ARBA00022989"/>
    </source>
</evidence>
<dbReference type="InterPro" id="IPR003811">
    <property type="entry name" value="G3P_acylTferase_PlsY"/>
</dbReference>
<evidence type="ECO:0000313" key="11">
    <source>
        <dbReference type="EMBL" id="EIT68894.1"/>
    </source>
</evidence>
<keyword evidence="9 10" id="KW-1208">Phospholipid metabolism</keyword>
<dbReference type="EC" id="2.3.1.275" evidence="10"/>
<organism evidence="11 12">
    <name type="scientific">Hydrocarboniphaga effusa AP103</name>
    <dbReference type="NCBI Taxonomy" id="1172194"/>
    <lineage>
        <taxon>Bacteria</taxon>
        <taxon>Pseudomonadati</taxon>
        <taxon>Pseudomonadota</taxon>
        <taxon>Gammaproteobacteria</taxon>
        <taxon>Nevskiales</taxon>
        <taxon>Nevskiaceae</taxon>
        <taxon>Hydrocarboniphaga</taxon>
    </lineage>
</organism>
<dbReference type="OrthoDB" id="9777124at2"/>
<evidence type="ECO:0000256" key="1">
    <source>
        <dbReference type="ARBA" id="ARBA00022475"/>
    </source>
</evidence>
<dbReference type="Pfam" id="PF02660">
    <property type="entry name" value="G3P_acyltransf"/>
    <property type="match status" value="1"/>
</dbReference>
<evidence type="ECO:0000256" key="3">
    <source>
        <dbReference type="ARBA" id="ARBA00022679"/>
    </source>
</evidence>
<comment type="similarity">
    <text evidence="10">Belongs to the PlsY family.</text>
</comment>
<comment type="caution">
    <text evidence="11">The sequence shown here is derived from an EMBL/GenBank/DDBJ whole genome shotgun (WGS) entry which is preliminary data.</text>
</comment>
<name>I7ZAK4_9GAMM</name>
<keyword evidence="8 10" id="KW-0594">Phospholipid biosynthesis</keyword>
<keyword evidence="6 10" id="KW-0443">Lipid metabolism</keyword>
<dbReference type="RefSeq" id="WP_007185419.1">
    <property type="nucleotide sequence ID" value="NZ_AKGD01000002.1"/>
</dbReference>
<comment type="subunit">
    <text evidence="10">Probably interacts with PlsX.</text>
</comment>
<dbReference type="SMART" id="SM01207">
    <property type="entry name" value="G3P_acyltransf"/>
    <property type="match status" value="1"/>
</dbReference>
<keyword evidence="7 10" id="KW-0472">Membrane</keyword>
<dbReference type="STRING" id="1172194.WQQ_24760"/>
<dbReference type="AlphaFoldDB" id="I7ZAK4"/>
<evidence type="ECO:0000256" key="9">
    <source>
        <dbReference type="ARBA" id="ARBA00023264"/>
    </source>
</evidence>
<dbReference type="PANTHER" id="PTHR30309">
    <property type="entry name" value="INNER MEMBRANE PROTEIN YGIH"/>
    <property type="match status" value="1"/>
</dbReference>
<evidence type="ECO:0000256" key="2">
    <source>
        <dbReference type="ARBA" id="ARBA00022516"/>
    </source>
</evidence>
<comment type="caution">
    <text evidence="10">Lacks conserved residue(s) required for the propagation of feature annotation.</text>
</comment>
<keyword evidence="2 10" id="KW-0444">Lipid biosynthesis</keyword>